<protein>
    <recommendedName>
        <fullName evidence="1">PH domain-containing protein</fullName>
    </recommendedName>
</protein>
<accession>A0A1V9YLE6</accession>
<dbReference type="OrthoDB" id="185175at2759"/>
<comment type="caution">
    <text evidence="2">The sequence shown here is derived from an EMBL/GenBank/DDBJ whole genome shotgun (WGS) entry which is preliminary data.</text>
</comment>
<organism evidence="2 3">
    <name type="scientific">Achlya hypogyna</name>
    <name type="common">Oomycete</name>
    <name type="synonym">Protoachlya hypogyna</name>
    <dbReference type="NCBI Taxonomy" id="1202772"/>
    <lineage>
        <taxon>Eukaryota</taxon>
        <taxon>Sar</taxon>
        <taxon>Stramenopiles</taxon>
        <taxon>Oomycota</taxon>
        <taxon>Saprolegniomycetes</taxon>
        <taxon>Saprolegniales</taxon>
        <taxon>Achlyaceae</taxon>
        <taxon>Achlya</taxon>
    </lineage>
</organism>
<dbReference type="InterPro" id="IPR001849">
    <property type="entry name" value="PH_domain"/>
</dbReference>
<dbReference type="SMART" id="SM00233">
    <property type="entry name" value="PH"/>
    <property type="match status" value="1"/>
</dbReference>
<reference evidence="2 3" key="1">
    <citation type="journal article" date="2014" name="Genome Biol. Evol.">
        <title>The secreted proteins of Achlya hypogyna and Thraustotheca clavata identify the ancestral oomycete secretome and reveal gene acquisitions by horizontal gene transfer.</title>
        <authorList>
            <person name="Misner I."/>
            <person name="Blouin N."/>
            <person name="Leonard G."/>
            <person name="Richards T.A."/>
            <person name="Lane C.E."/>
        </authorList>
    </citation>
    <scope>NUCLEOTIDE SEQUENCE [LARGE SCALE GENOMIC DNA]</scope>
    <source>
        <strain evidence="2 3">ATCC 48635</strain>
    </source>
</reference>
<evidence type="ECO:0000259" key="1">
    <source>
        <dbReference type="PROSITE" id="PS50003"/>
    </source>
</evidence>
<dbReference type="Gene3D" id="2.30.29.30">
    <property type="entry name" value="Pleckstrin-homology domain (PH domain)/Phosphotyrosine-binding domain (PTB)"/>
    <property type="match status" value="1"/>
</dbReference>
<keyword evidence="3" id="KW-1185">Reference proteome</keyword>
<evidence type="ECO:0000313" key="3">
    <source>
        <dbReference type="Proteomes" id="UP000243579"/>
    </source>
</evidence>
<dbReference type="EMBL" id="JNBR01001501">
    <property type="protein sequence ID" value="OQR86534.1"/>
    <property type="molecule type" value="Genomic_DNA"/>
</dbReference>
<dbReference type="InterPro" id="IPR011993">
    <property type="entry name" value="PH-like_dom_sf"/>
</dbReference>
<dbReference type="PANTHER" id="PTHR14336">
    <property type="entry name" value="TANDEM PH DOMAIN CONTAINING PROTEIN"/>
    <property type="match status" value="1"/>
</dbReference>
<name>A0A1V9YLE6_ACHHY</name>
<feature type="domain" description="PH" evidence="1">
    <location>
        <begin position="47"/>
        <end position="153"/>
    </location>
</feature>
<dbReference type="AlphaFoldDB" id="A0A1V9YLE6"/>
<dbReference type="InterPro" id="IPR051707">
    <property type="entry name" value="PI-Interact_SigTrans_Reg"/>
</dbReference>
<proteinExistence type="predicted"/>
<gene>
    <name evidence="2" type="ORF">ACHHYP_10465</name>
</gene>
<evidence type="ECO:0000313" key="2">
    <source>
        <dbReference type="EMBL" id="OQR86534.1"/>
    </source>
</evidence>
<dbReference type="PANTHER" id="PTHR14336:SF8">
    <property type="entry name" value="PROTEIN OPY1"/>
    <property type="match status" value="1"/>
</dbReference>
<sequence>MLCASWESVPVMNFWSPRSSASSDVDYVQDSPSVSEHVPSVEPQSSSVIHRGWLFKRGAGGFFHRSTWKARFCIVTSASIRYYNQENETKKGELDLSGCTHKCIEVLPRKALRSSHPTLWRFAVHTPKRRMVFSASTETEMNEWIRSIHMAMALQKNNVHVVQQIVERQTAPAWYLQRDMLLLPLDPSFRTTTCSSRGYSSVQGRRTRLQDPRLVSEVEF</sequence>
<dbReference type="PROSITE" id="PS50003">
    <property type="entry name" value="PH_DOMAIN"/>
    <property type="match status" value="1"/>
</dbReference>
<dbReference type="Pfam" id="PF00169">
    <property type="entry name" value="PH"/>
    <property type="match status" value="1"/>
</dbReference>
<dbReference type="SUPFAM" id="SSF50729">
    <property type="entry name" value="PH domain-like"/>
    <property type="match status" value="1"/>
</dbReference>
<dbReference type="Proteomes" id="UP000243579">
    <property type="component" value="Unassembled WGS sequence"/>
</dbReference>